<keyword evidence="1" id="KW-1185">Reference proteome</keyword>
<organism evidence="1 2">
    <name type="scientific">Globodera rostochiensis</name>
    <name type="common">Golden nematode worm</name>
    <name type="synonym">Heterodera rostochiensis</name>
    <dbReference type="NCBI Taxonomy" id="31243"/>
    <lineage>
        <taxon>Eukaryota</taxon>
        <taxon>Metazoa</taxon>
        <taxon>Ecdysozoa</taxon>
        <taxon>Nematoda</taxon>
        <taxon>Chromadorea</taxon>
        <taxon>Rhabditida</taxon>
        <taxon>Tylenchina</taxon>
        <taxon>Tylenchomorpha</taxon>
        <taxon>Tylenchoidea</taxon>
        <taxon>Heteroderidae</taxon>
        <taxon>Heteroderinae</taxon>
        <taxon>Globodera</taxon>
    </lineage>
</organism>
<reference evidence="2" key="1">
    <citation type="submission" date="2022-11" db="UniProtKB">
        <authorList>
            <consortium name="WormBaseParasite"/>
        </authorList>
    </citation>
    <scope>IDENTIFICATION</scope>
</reference>
<accession>A0A914HB76</accession>
<name>A0A914HB76_GLORO</name>
<evidence type="ECO:0000313" key="1">
    <source>
        <dbReference type="Proteomes" id="UP000887572"/>
    </source>
</evidence>
<proteinExistence type="predicted"/>
<dbReference type="WBParaSite" id="Gr19_v10_g15464.t1">
    <property type="protein sequence ID" value="Gr19_v10_g15464.t1"/>
    <property type="gene ID" value="Gr19_v10_g15464"/>
</dbReference>
<evidence type="ECO:0000313" key="2">
    <source>
        <dbReference type="WBParaSite" id="Gr19_v10_g15464.t1"/>
    </source>
</evidence>
<dbReference type="Proteomes" id="UP000887572">
    <property type="component" value="Unplaced"/>
</dbReference>
<protein>
    <submittedName>
        <fullName evidence="2">Uncharacterized protein</fullName>
    </submittedName>
</protein>
<dbReference type="AlphaFoldDB" id="A0A914HB76"/>
<sequence length="289" mass="33009">MGTEPWALNRTALNRAGSEPCGTEPCGTEPSGTEPWALNRCVPFLALLSDRFDRLVDAHFNSKEWSLGFLEICRAANGNGAEIVKFVDGKVERRLSIPQDSFPTKVIGFKSLQIWYIDRSVIEFLQRNCPLFDFKGINLSIGTDTYQKRSWEIIWEKIWPLIKDNICGLKLSFFQLVRLRKFSPTVLGDCPTLRVIQSGHGFPLVPTDDGAGALAKWLYTPRGDEKDKWLLVRCPIDRDEAKWANWEREAIGRDWCQWNRFSINFKDNAIGDGLLDENEGPSEPKKRKD</sequence>